<accession>A0A433TYT5</accession>
<dbReference type="Proteomes" id="UP000271974">
    <property type="component" value="Unassembled WGS sequence"/>
</dbReference>
<reference evidence="3 4" key="1">
    <citation type="submission" date="2019-01" db="EMBL/GenBank/DDBJ databases">
        <title>A draft genome assembly of the solar-powered sea slug Elysia chlorotica.</title>
        <authorList>
            <person name="Cai H."/>
            <person name="Li Q."/>
            <person name="Fang X."/>
            <person name="Li J."/>
            <person name="Curtis N.E."/>
            <person name="Altenburger A."/>
            <person name="Shibata T."/>
            <person name="Feng M."/>
            <person name="Maeda T."/>
            <person name="Schwartz J.A."/>
            <person name="Shigenobu S."/>
            <person name="Lundholm N."/>
            <person name="Nishiyama T."/>
            <person name="Yang H."/>
            <person name="Hasebe M."/>
            <person name="Li S."/>
            <person name="Pierce S.K."/>
            <person name="Wang J."/>
        </authorList>
    </citation>
    <scope>NUCLEOTIDE SEQUENCE [LARGE SCALE GENOMIC DNA]</scope>
    <source>
        <strain evidence="3">EC2010</strain>
        <tissue evidence="3">Whole organism of an adult</tissue>
    </source>
</reference>
<dbReference type="InterPro" id="IPR053793">
    <property type="entry name" value="PB1-like"/>
</dbReference>
<dbReference type="SUPFAM" id="SSF54277">
    <property type="entry name" value="CAD &amp; PB1 domains"/>
    <property type="match status" value="1"/>
</dbReference>
<dbReference type="PROSITE" id="PS51745">
    <property type="entry name" value="PB1"/>
    <property type="match status" value="1"/>
</dbReference>
<comment type="caution">
    <text evidence="3">The sequence shown here is derived from an EMBL/GenBank/DDBJ whole genome shotgun (WGS) entry which is preliminary data.</text>
</comment>
<dbReference type="CDD" id="cd05992">
    <property type="entry name" value="PB1"/>
    <property type="match status" value="1"/>
</dbReference>
<evidence type="ECO:0000313" key="4">
    <source>
        <dbReference type="Proteomes" id="UP000271974"/>
    </source>
</evidence>
<evidence type="ECO:0000256" key="1">
    <source>
        <dbReference type="SAM" id="MobiDB-lite"/>
    </source>
</evidence>
<dbReference type="InterPro" id="IPR000270">
    <property type="entry name" value="PB1_dom"/>
</dbReference>
<dbReference type="Pfam" id="PF00564">
    <property type="entry name" value="PB1"/>
    <property type="match status" value="1"/>
</dbReference>
<organism evidence="3 4">
    <name type="scientific">Elysia chlorotica</name>
    <name type="common">Eastern emerald elysia</name>
    <name type="synonym">Sea slug</name>
    <dbReference type="NCBI Taxonomy" id="188477"/>
    <lineage>
        <taxon>Eukaryota</taxon>
        <taxon>Metazoa</taxon>
        <taxon>Spiralia</taxon>
        <taxon>Lophotrochozoa</taxon>
        <taxon>Mollusca</taxon>
        <taxon>Gastropoda</taxon>
        <taxon>Heterobranchia</taxon>
        <taxon>Euthyneura</taxon>
        <taxon>Panpulmonata</taxon>
        <taxon>Sacoglossa</taxon>
        <taxon>Placobranchoidea</taxon>
        <taxon>Plakobranchidae</taxon>
        <taxon>Elysia</taxon>
    </lineage>
</organism>
<gene>
    <name evidence="3" type="ORF">EGW08_005510</name>
</gene>
<feature type="compositionally biased region" description="Low complexity" evidence="1">
    <location>
        <begin position="265"/>
        <end position="287"/>
    </location>
</feature>
<sequence length="329" mass="36052">MEKEIIIVAVSLCGNPQDQQPDPIVLPPDDENWVHFSTLILSLYKTPTSAINVKYLDDDGDWVDMGSDAELSEALRMTRASGEVLQVRVYPVRENGWPEHAYMKSSKSLDFRTPLDQGPYNWIPTTDHRYESSTDGGSQDPSLTFDTSETFLVVDRYPHCKWAPKPDDRCKSEEPLVYPNPPASSNEGVMVTSVGGTQYTDAQATQPWLVYPYPDTQAQPTQPQKVGCECIEVKTNTADIFAQPYPFYSGNVAKAVGTSTNTNRPAAVSRTSSTSSSSPKTPAPSAAGNKTTLLAAATAWQEASKLPPKEKVKFLRRLASADDAPGNDK</sequence>
<proteinExistence type="predicted"/>
<dbReference type="Gene3D" id="3.10.20.90">
    <property type="entry name" value="Phosphatidylinositol 3-kinase Catalytic Subunit, Chain A, domain 1"/>
    <property type="match status" value="1"/>
</dbReference>
<keyword evidence="4" id="KW-1185">Reference proteome</keyword>
<dbReference type="AlphaFoldDB" id="A0A433TYT5"/>
<evidence type="ECO:0000313" key="3">
    <source>
        <dbReference type="EMBL" id="RUS86720.1"/>
    </source>
</evidence>
<feature type="non-terminal residue" evidence="3">
    <location>
        <position position="329"/>
    </location>
</feature>
<protein>
    <recommendedName>
        <fullName evidence="2">PB1 domain-containing protein</fullName>
    </recommendedName>
</protein>
<name>A0A433TYT5_ELYCH</name>
<feature type="domain" description="PB1" evidence="2">
    <location>
        <begin position="5"/>
        <end position="92"/>
    </location>
</feature>
<feature type="region of interest" description="Disordered" evidence="1">
    <location>
        <begin position="259"/>
        <end position="292"/>
    </location>
</feature>
<dbReference type="EMBL" id="RQTK01000130">
    <property type="protein sequence ID" value="RUS86720.1"/>
    <property type="molecule type" value="Genomic_DNA"/>
</dbReference>
<evidence type="ECO:0000259" key="2">
    <source>
        <dbReference type="PROSITE" id="PS51745"/>
    </source>
</evidence>